<evidence type="ECO:0000313" key="3">
    <source>
        <dbReference type="EMBL" id="NMR21045.1"/>
    </source>
</evidence>
<evidence type="ECO:0000256" key="2">
    <source>
        <dbReference type="ARBA" id="ARBA00022795"/>
    </source>
</evidence>
<dbReference type="Pfam" id="PF03963">
    <property type="entry name" value="FlgD"/>
    <property type="match status" value="1"/>
</dbReference>
<reference evidence="3 4" key="1">
    <citation type="submission" date="2020-04" db="EMBL/GenBank/DDBJ databases">
        <title>Sequencing and Assembly of C. fimi.</title>
        <authorList>
            <person name="Ramsey A.R."/>
        </authorList>
    </citation>
    <scope>NUCLEOTIDE SEQUENCE [LARGE SCALE GENOMIC DNA]</scope>
    <source>
        <strain evidence="3 4">SB</strain>
    </source>
</reference>
<dbReference type="GO" id="GO:0044781">
    <property type="term" value="P:bacterial-type flagellum organization"/>
    <property type="evidence" value="ECO:0007669"/>
    <property type="project" value="UniProtKB-KW"/>
</dbReference>
<dbReference type="InterPro" id="IPR005648">
    <property type="entry name" value="FlgD"/>
</dbReference>
<protein>
    <submittedName>
        <fullName evidence="3">Flagellar hook capping protein</fullName>
    </submittedName>
</protein>
<evidence type="ECO:0000313" key="4">
    <source>
        <dbReference type="Proteomes" id="UP000562124"/>
    </source>
</evidence>
<comment type="similarity">
    <text evidence="1">Belongs to the FlgD family.</text>
</comment>
<dbReference type="Proteomes" id="UP000562124">
    <property type="component" value="Unassembled WGS sequence"/>
</dbReference>
<keyword evidence="3" id="KW-0966">Cell projection</keyword>
<keyword evidence="3" id="KW-0282">Flagellum</keyword>
<keyword evidence="4" id="KW-1185">Reference proteome</keyword>
<gene>
    <name evidence="3" type="ORF">HIR71_12580</name>
</gene>
<keyword evidence="3" id="KW-0969">Cilium</keyword>
<accession>A0A7Y0QI73</accession>
<dbReference type="EMBL" id="JABCJJ010000022">
    <property type="protein sequence ID" value="NMR21045.1"/>
    <property type="molecule type" value="Genomic_DNA"/>
</dbReference>
<keyword evidence="2" id="KW-1005">Bacterial flagellum biogenesis</keyword>
<dbReference type="AlphaFoldDB" id="A0A7Y0QI73"/>
<comment type="caution">
    <text evidence="3">The sequence shown here is derived from an EMBL/GenBank/DDBJ whole genome shotgun (WGS) entry which is preliminary data.</text>
</comment>
<dbReference type="RefSeq" id="WP_169325423.1">
    <property type="nucleotide sequence ID" value="NZ_JABCJJ010000022.1"/>
</dbReference>
<evidence type="ECO:0000256" key="1">
    <source>
        <dbReference type="ARBA" id="ARBA00010577"/>
    </source>
</evidence>
<sequence>MSIETITSASSGMYSPAAVEASAKKDNATLDKQAFLGLLIAQLSNQDPSSPMDSDSLMTQTTQMASMEALTELSTTQRESFALQMRANAAALVGQQVSYTGADGKTVSGVVAGVSYAGSVPTVTVGEDEIPLDAIASIRSASTPPAPAAPAAPAAS</sequence>
<organism evidence="3 4">
    <name type="scientific">Cellulomonas fimi</name>
    <dbReference type="NCBI Taxonomy" id="1708"/>
    <lineage>
        <taxon>Bacteria</taxon>
        <taxon>Bacillati</taxon>
        <taxon>Actinomycetota</taxon>
        <taxon>Actinomycetes</taxon>
        <taxon>Micrococcales</taxon>
        <taxon>Cellulomonadaceae</taxon>
        <taxon>Cellulomonas</taxon>
    </lineage>
</organism>
<proteinExistence type="inferred from homology"/>
<name>A0A7Y0QI73_CELFI</name>